<dbReference type="Proteomes" id="UP000651156">
    <property type="component" value="Unassembled WGS sequence"/>
</dbReference>
<evidence type="ECO:0000256" key="1">
    <source>
        <dbReference type="SAM" id="Coils"/>
    </source>
</evidence>
<name>A0ABR9V0K1_9CHRO</name>
<dbReference type="RefSeq" id="WP_193934731.1">
    <property type="nucleotide sequence ID" value="NZ_CAWPMZ010000138.1"/>
</dbReference>
<accession>A0ABR9V0K1</accession>
<keyword evidence="1" id="KW-0175">Coiled coil</keyword>
<proteinExistence type="predicted"/>
<organism evidence="3 4">
    <name type="scientific">Gloeocapsopsis crepidinum LEGE 06123</name>
    <dbReference type="NCBI Taxonomy" id="588587"/>
    <lineage>
        <taxon>Bacteria</taxon>
        <taxon>Bacillati</taxon>
        <taxon>Cyanobacteriota</taxon>
        <taxon>Cyanophyceae</taxon>
        <taxon>Oscillatoriophycideae</taxon>
        <taxon>Chroococcales</taxon>
        <taxon>Chroococcaceae</taxon>
        <taxon>Gloeocapsopsis</taxon>
    </lineage>
</organism>
<keyword evidence="4" id="KW-1185">Reference proteome</keyword>
<reference evidence="3 4" key="1">
    <citation type="submission" date="2020-10" db="EMBL/GenBank/DDBJ databases">
        <authorList>
            <person name="Castelo-Branco R."/>
            <person name="Eusebio N."/>
            <person name="Adriana R."/>
            <person name="Vieira A."/>
            <person name="Brugerolle De Fraissinette N."/>
            <person name="Rezende De Castro R."/>
            <person name="Schneider M.P."/>
            <person name="Vasconcelos V."/>
            <person name="Leao P.N."/>
        </authorList>
    </citation>
    <scope>NUCLEOTIDE SEQUENCE [LARGE SCALE GENOMIC DNA]</scope>
    <source>
        <strain evidence="3 4">LEGE 06123</strain>
    </source>
</reference>
<feature type="compositionally biased region" description="Low complexity" evidence="2">
    <location>
        <begin position="490"/>
        <end position="504"/>
    </location>
</feature>
<dbReference type="EMBL" id="JADEWN010000089">
    <property type="protein sequence ID" value="MBE9193345.1"/>
    <property type="molecule type" value="Genomic_DNA"/>
</dbReference>
<protein>
    <submittedName>
        <fullName evidence="3">Uncharacterized protein</fullName>
    </submittedName>
</protein>
<feature type="coiled-coil region" evidence="1">
    <location>
        <begin position="203"/>
        <end position="359"/>
    </location>
</feature>
<gene>
    <name evidence="3" type="ORF">IQ230_23980</name>
</gene>
<feature type="region of interest" description="Disordered" evidence="2">
    <location>
        <begin position="490"/>
        <end position="515"/>
    </location>
</feature>
<evidence type="ECO:0000313" key="4">
    <source>
        <dbReference type="Proteomes" id="UP000651156"/>
    </source>
</evidence>
<comment type="caution">
    <text evidence="3">The sequence shown here is derived from an EMBL/GenBank/DDBJ whole genome shotgun (WGS) entry which is preliminary data.</text>
</comment>
<evidence type="ECO:0000313" key="3">
    <source>
        <dbReference type="EMBL" id="MBE9193345.1"/>
    </source>
</evidence>
<sequence length="515" mass="56747">MSEVSILPPLETTKKQPHASRTAEVFHVLDEAQAQGITTYDALIDFVRQKTGTGCSRKLISKWKKERAASVTSETNAQNLPVKVAAITQDNEVQSEIQQPESLDTASQRWQQNSFRKCIRRLQPIQLRKLLVPVAAMSIGITLLVQVKPTLGDRVTTNTQATTPVPAPSNTNLPRTLKFSLSVSSPTDLKVNKGDKVEAGQVIAERVEERDRLQAELDSLNLQYQQASSRVIPKPTSHAPVSVIKQLPPISYAKEEAAIRAAESNLRQAERAFSLQQQSMRSSPIAESNAVERALVEVENKQRIVDNQKRKLDAVGALKDLPAVLEHEQEVLKAKEAELKQAVADQEQAQAKLEAASRNQVEKLQQLGAAVEKARSDLQVAIAKLQTKKDTRAHQEYEASIIAARRVEERNALQDSYSRNLLAAEQQERDRQFQLAQIKAKIDNVNTQLTNLSVVTSPYDGTVKVIKFRKQSNNDLLVELTLSVDGATAATTSSSGAIPATTATNREQRTTNGGN</sequence>
<evidence type="ECO:0000256" key="2">
    <source>
        <dbReference type="SAM" id="MobiDB-lite"/>
    </source>
</evidence>